<keyword evidence="3" id="KW-1185">Reference proteome</keyword>
<dbReference type="InterPro" id="IPR058711">
    <property type="entry name" value="SCO6045-like_C"/>
</dbReference>
<dbReference type="AlphaFoldDB" id="A0A7K3LPY4"/>
<sequence>MSLAQRQEELVRALVAGGAAPAGFDVDRLRIAEDALLRKRAGEVARHMPLARAQLGDAFVEAFMAWARGRQRGGSVADAEAFTVHLVSSGVWSPPADRRRWWNRRRSRSRG</sequence>
<evidence type="ECO:0000313" key="2">
    <source>
        <dbReference type="EMBL" id="NDK90299.1"/>
    </source>
</evidence>
<name>A0A7K3LPY4_9ACTN</name>
<gene>
    <name evidence="2" type="ORF">GYA93_12000</name>
</gene>
<dbReference type="Pfam" id="PF26136">
    <property type="entry name" value="SCO6045_C"/>
    <property type="match status" value="1"/>
</dbReference>
<accession>A0A7K3LPY4</accession>
<protein>
    <recommendedName>
        <fullName evidence="1">SCO6045-like C-terminal domain-containing protein</fullName>
    </recommendedName>
</protein>
<evidence type="ECO:0000259" key="1">
    <source>
        <dbReference type="Pfam" id="PF26136"/>
    </source>
</evidence>
<comment type="caution">
    <text evidence="2">The sequence shown here is derived from an EMBL/GenBank/DDBJ whole genome shotgun (WGS) entry which is preliminary data.</text>
</comment>
<reference evidence="2 3" key="1">
    <citation type="submission" date="2020-01" db="EMBL/GenBank/DDBJ databases">
        <title>Investigation of new actinobacteria for the biodesulphurisation of diesel fuel.</title>
        <authorList>
            <person name="Athi Narayanan S.M."/>
        </authorList>
    </citation>
    <scope>NUCLEOTIDE SEQUENCE [LARGE SCALE GENOMIC DNA]</scope>
    <source>
        <strain evidence="2 3">213E</strain>
    </source>
</reference>
<evidence type="ECO:0000313" key="3">
    <source>
        <dbReference type="Proteomes" id="UP000466307"/>
    </source>
</evidence>
<proteinExistence type="predicted"/>
<feature type="domain" description="SCO6045-like C-terminal" evidence="1">
    <location>
        <begin position="4"/>
        <end position="86"/>
    </location>
</feature>
<dbReference type="EMBL" id="JAADZU010000034">
    <property type="protein sequence ID" value="NDK90299.1"/>
    <property type="molecule type" value="Genomic_DNA"/>
</dbReference>
<dbReference type="Proteomes" id="UP000466307">
    <property type="component" value="Unassembled WGS sequence"/>
</dbReference>
<organism evidence="2 3">
    <name type="scientific">Gordonia desulfuricans</name>
    <dbReference type="NCBI Taxonomy" id="89051"/>
    <lineage>
        <taxon>Bacteria</taxon>
        <taxon>Bacillati</taxon>
        <taxon>Actinomycetota</taxon>
        <taxon>Actinomycetes</taxon>
        <taxon>Mycobacteriales</taxon>
        <taxon>Gordoniaceae</taxon>
        <taxon>Gordonia</taxon>
    </lineage>
</organism>